<evidence type="ECO:0000313" key="3">
    <source>
        <dbReference type="Proteomes" id="UP000005655"/>
    </source>
</evidence>
<dbReference type="EMBL" id="JN699000">
    <property type="protein sequence ID" value="AER48335.1"/>
    <property type="molecule type" value="Genomic_DNA"/>
</dbReference>
<dbReference type="InterPro" id="IPR003615">
    <property type="entry name" value="HNH_nuc"/>
</dbReference>
<proteinExistence type="predicted"/>
<dbReference type="SUPFAM" id="SSF54060">
    <property type="entry name" value="His-Me finger endonucleases"/>
    <property type="match status" value="1"/>
</dbReference>
<dbReference type="Pfam" id="PF13392">
    <property type="entry name" value="HNH_3"/>
    <property type="match status" value="1"/>
</dbReference>
<reference evidence="2 3" key="1">
    <citation type="journal article" date="2012" name="J. Virol.">
        <title>Complete Genome Sequences of 138 Mycobacteriophages.</title>
        <authorList>
            <consortium name="the Science Education Alliance Phage Hunters Advancing Genomics and Evolutionary Science Program"/>
            <consortium name="the KwaZulu-Natal Research Institute for Tuberculosis and HIV Mycobacterial Genetics Course Students"/>
            <consortium name="the Phage Hunters Integrating Research and Education Program"/>
            <person name="Hatfull G.F."/>
        </authorList>
    </citation>
    <scope>NUCLEOTIDE SEQUENCE [LARGE SCALE GENOMIC DNA]</scope>
</reference>
<sequence>MTSFAFVECDPRYMIDSDGNVYGPKAGVLKPFKGVKGKYLQAATGGRKHLLHRLLAETFIPNPEGKRYVAHNDGNGLNDSLDNLRWATQSENMADTKIHGTAPTGTRHWNACFTQADVMHIRAHKGAYRGVQRDLAHMYGVVESVIHNVMHGVTYPSA</sequence>
<dbReference type="GeneID" id="18566225"/>
<dbReference type="OrthoDB" id="21336at10239"/>
<dbReference type="Proteomes" id="UP000005655">
    <property type="component" value="Segment"/>
</dbReference>
<dbReference type="Gene3D" id="3.90.75.20">
    <property type="match status" value="1"/>
</dbReference>
<accession>G8I6J1</accession>
<evidence type="ECO:0000259" key="1">
    <source>
        <dbReference type="Pfam" id="PF13392"/>
    </source>
</evidence>
<protein>
    <recommendedName>
        <fullName evidence="1">HNH nuclease domain-containing protein</fullName>
    </recommendedName>
</protein>
<evidence type="ECO:0000313" key="2">
    <source>
        <dbReference type="EMBL" id="AER48335.1"/>
    </source>
</evidence>
<name>G8I6J1_9CAUD</name>
<dbReference type="RefSeq" id="YP_009018271.1">
    <property type="nucleotide sequence ID" value="NC_023739.1"/>
</dbReference>
<dbReference type="InterPro" id="IPR044925">
    <property type="entry name" value="His-Me_finger_sf"/>
</dbReference>
<keyword evidence="3" id="KW-1185">Reference proteome</keyword>
<feature type="domain" description="HNH nuclease" evidence="1">
    <location>
        <begin position="50"/>
        <end position="93"/>
    </location>
</feature>
<gene>
    <name evidence="2" type="primary">44</name>
    <name evidence="2" type="ORF">BILLKNUCKLES_44</name>
</gene>
<dbReference type="KEGG" id="vg:18566225"/>
<organism evidence="2 3">
    <name type="scientific">Mycobacterium phage BillKnuckles</name>
    <dbReference type="NCBI Taxonomy" id="2902892"/>
    <lineage>
        <taxon>Viruses</taxon>
        <taxon>Duplodnaviria</taxon>
        <taxon>Heunggongvirae</taxon>
        <taxon>Uroviricota</taxon>
        <taxon>Caudoviricetes</taxon>
        <taxon>Fromanvirus</taxon>
        <taxon>Fromanvirus billknuckles</taxon>
    </lineage>
</organism>